<dbReference type="InParanoid" id="A0A263D5Q8"/>
<evidence type="ECO:0000313" key="1">
    <source>
        <dbReference type="EMBL" id="OZM73842.1"/>
    </source>
</evidence>
<protein>
    <submittedName>
        <fullName evidence="1">Uncharacterized protein</fullName>
    </submittedName>
</protein>
<name>A0A263D5Q8_9PSEU</name>
<proteinExistence type="predicted"/>
<organism evidence="1 2">
    <name type="scientific">Amycolatopsis antarctica</name>
    <dbReference type="NCBI Taxonomy" id="1854586"/>
    <lineage>
        <taxon>Bacteria</taxon>
        <taxon>Bacillati</taxon>
        <taxon>Actinomycetota</taxon>
        <taxon>Actinomycetes</taxon>
        <taxon>Pseudonocardiales</taxon>
        <taxon>Pseudonocardiaceae</taxon>
        <taxon>Amycolatopsis</taxon>
    </lineage>
</organism>
<dbReference type="AlphaFoldDB" id="A0A263D5Q8"/>
<keyword evidence="2" id="KW-1185">Reference proteome</keyword>
<reference evidence="1 2" key="1">
    <citation type="submission" date="2017-07" db="EMBL/GenBank/DDBJ databases">
        <title>Amycolatopsis antarcticus sp. nov., isolated from the surface of an Antarcticus brown macroalga.</title>
        <authorList>
            <person name="Wang J."/>
            <person name="Leiva S."/>
            <person name="Huang J."/>
            <person name="Huang Y."/>
        </authorList>
    </citation>
    <scope>NUCLEOTIDE SEQUENCE [LARGE SCALE GENOMIC DNA]</scope>
    <source>
        <strain evidence="1 2">AU-G6</strain>
    </source>
</reference>
<dbReference type="EMBL" id="NKYE01000003">
    <property type="protein sequence ID" value="OZM73842.1"/>
    <property type="molecule type" value="Genomic_DNA"/>
</dbReference>
<sequence>MTRATIGSVKERLLREVGTFGLCVQTEEFDETPAPEVELAIASRYLPADEAAEFLRSVEGNRHVLIRMRPQRWLSQDQSKAG</sequence>
<evidence type="ECO:0000313" key="2">
    <source>
        <dbReference type="Proteomes" id="UP000242444"/>
    </source>
</evidence>
<gene>
    <name evidence="1" type="ORF">CFN78_05935</name>
</gene>
<dbReference type="Proteomes" id="UP000242444">
    <property type="component" value="Unassembled WGS sequence"/>
</dbReference>
<comment type="caution">
    <text evidence="1">The sequence shown here is derived from an EMBL/GenBank/DDBJ whole genome shotgun (WGS) entry which is preliminary data.</text>
</comment>
<accession>A0A263D5Q8</accession>